<evidence type="ECO:0000256" key="3">
    <source>
        <dbReference type="ARBA" id="ARBA00008919"/>
    </source>
</evidence>
<comment type="subunit">
    <text evidence="4">Homodimer.</text>
</comment>
<keyword evidence="8" id="KW-0735">Signal-anchor</keyword>
<evidence type="ECO:0000313" key="28">
    <source>
        <dbReference type="Proteomes" id="UP001501920"/>
    </source>
</evidence>
<evidence type="ECO:0000256" key="6">
    <source>
        <dbReference type="ARBA" id="ARBA00022679"/>
    </source>
</evidence>
<evidence type="ECO:0000256" key="19">
    <source>
        <dbReference type="ARBA" id="ARBA00036481"/>
    </source>
</evidence>
<keyword evidence="7 24" id="KW-0812">Transmembrane</keyword>
<keyword evidence="13" id="KW-1015">Disulfide bond</keyword>
<dbReference type="Pfam" id="PF00852">
    <property type="entry name" value="Glyco_transf_10"/>
    <property type="match status" value="1"/>
</dbReference>
<dbReference type="AlphaFoldDB" id="A0A3B4E1J9"/>
<keyword evidence="14" id="KW-0325">Glycoprotein</keyword>
<comment type="similarity">
    <text evidence="3 24">Belongs to the glycosyltransferase 10 family.</text>
</comment>
<dbReference type="Proteomes" id="UP001501920">
    <property type="component" value="Chromosome 1"/>
</dbReference>
<evidence type="ECO:0000259" key="25">
    <source>
        <dbReference type="Pfam" id="PF00852"/>
    </source>
</evidence>
<evidence type="ECO:0000256" key="4">
    <source>
        <dbReference type="ARBA" id="ARBA00011738"/>
    </source>
</evidence>
<evidence type="ECO:0000256" key="23">
    <source>
        <dbReference type="ARBA" id="ARBA00043838"/>
    </source>
</evidence>
<evidence type="ECO:0000313" key="27">
    <source>
        <dbReference type="Ensembl" id="ENSPNAP00000029206.2"/>
    </source>
</evidence>
<dbReference type="GO" id="GO:0032580">
    <property type="term" value="C:Golgi cisterna membrane"/>
    <property type="evidence" value="ECO:0007669"/>
    <property type="project" value="UniProtKB-SubCell"/>
</dbReference>
<evidence type="ECO:0000256" key="2">
    <source>
        <dbReference type="ARBA" id="ARBA00004934"/>
    </source>
</evidence>
<evidence type="ECO:0000256" key="13">
    <source>
        <dbReference type="ARBA" id="ARBA00023157"/>
    </source>
</evidence>
<gene>
    <name evidence="27" type="primary">FUT9</name>
</gene>
<name>A0A3B4E1J9_PYGNA</name>
<feature type="domain" description="Fucosyltransferase C-terminal" evidence="25">
    <location>
        <begin position="179"/>
        <end position="351"/>
    </location>
</feature>
<evidence type="ECO:0000256" key="20">
    <source>
        <dbReference type="ARBA" id="ARBA00036757"/>
    </source>
</evidence>
<evidence type="ECO:0000256" key="16">
    <source>
        <dbReference type="ARBA" id="ARBA00036053"/>
    </source>
</evidence>
<reference evidence="27 28" key="1">
    <citation type="submission" date="2020-10" db="EMBL/GenBank/DDBJ databases">
        <title>Pygocentrus nattereri (red-bellied piranha) genome, fPygNat1, primary haplotype.</title>
        <authorList>
            <person name="Myers G."/>
            <person name="Meyer A."/>
            <person name="Karagic N."/>
            <person name="Pippel M."/>
            <person name="Winkler S."/>
            <person name="Tracey A."/>
            <person name="Wood J."/>
            <person name="Formenti G."/>
            <person name="Howe K."/>
            <person name="Fedrigo O."/>
            <person name="Jarvis E.D."/>
        </authorList>
    </citation>
    <scope>NUCLEOTIDE SEQUENCE [LARGE SCALE GENOMIC DNA]</scope>
</reference>
<dbReference type="InterPro" id="IPR001503">
    <property type="entry name" value="Glyco_trans_10"/>
</dbReference>
<dbReference type="Gene3D" id="3.40.50.11660">
    <property type="entry name" value="Glycosyl transferase family 10, C-terminal domain"/>
    <property type="match status" value="1"/>
</dbReference>
<evidence type="ECO:0000256" key="17">
    <source>
        <dbReference type="ARBA" id="ARBA00036234"/>
    </source>
</evidence>
<evidence type="ECO:0000256" key="15">
    <source>
        <dbReference type="ARBA" id="ARBA00029329"/>
    </source>
</evidence>
<dbReference type="OMA" id="VWMHFES"/>
<dbReference type="Pfam" id="PF17039">
    <property type="entry name" value="Glyco_tran_10_N"/>
    <property type="match status" value="1"/>
</dbReference>
<comment type="catalytic activity">
    <reaction evidence="18">
        <text>alpha-N-glycoloylneuraminosyl-(2-&gt;3)-beta-D-galactosyl-(1-&gt;4)-N-acetyl-beta-D-glucosaminyl-(1-&gt;3)-beta-D-galactosyl-(1-&gt;4)-N-acetyl-beta-D-glucosaminyl-(1-&gt;3)-beta-D-galactosyl-(1-&gt;4)-beta-D-glucosyl-(1&lt;-&gt;1')-ceramide + GDP-beta-L-fucose = alpha-N-glycoloylneuraminosyl-(2-&gt;3)-beta-D-galactosyl-(1-&gt;4)-N-acetyl-beta-D-glucosaminyl-(1-&gt;3)-beta-D-galactosyl-(1-&gt;4)-[alpha-L-fucosyl-(1-&gt;3)]-N-acetyl-beta-D-glucosaminyl-(1-&gt;3)-beta-D-galactosyl-(1-&gt;4)-beta-D-glucosyl-(1&lt;-&gt;1')-ceramide + GDP + H(+)</text>
        <dbReference type="Rhea" id="RHEA:48388"/>
        <dbReference type="ChEBI" id="CHEBI:15378"/>
        <dbReference type="ChEBI" id="CHEBI:57273"/>
        <dbReference type="ChEBI" id="CHEBI:58189"/>
        <dbReference type="ChEBI" id="CHEBI:90383"/>
        <dbReference type="ChEBI" id="CHEBI:90384"/>
    </reaction>
    <physiologicalReaction direction="left-to-right" evidence="18">
        <dbReference type="Rhea" id="RHEA:48389"/>
    </physiologicalReaction>
</comment>
<sequence>MSAQKTGSQMCRCITVLFILSLAGNILQYRKKYESIPENPKPSTVSAKPAKPEHDTIILIWFWPFGKHFDLNSCSSKFQIEGCYLTDDRALYKKAHGVLIHHRDISSDMSNLPSEPRPYFQKWVWMHFESPRNTHRIPGLENLFNVTMNFRQDADISIHEQMILKTEDTKDEIFPDVLKKKDKLVCWIVSNWNEQYDRVKYYNELKKHIDIKMYGHKFHSLDQEGYNNVLTTCKFYLSFENTKYKDYITEKLFNPLSKGSVPVVLGPPRFIYERIIPSNSFIHVEDFKTHKDLADYLHSLDKNEDQYKTFFQWREKYEIKHVDFPREHACRACHYIRNRKNFQTSTNLNKWYFDSTNML</sequence>
<dbReference type="UniPathway" id="UPA00378"/>
<evidence type="ECO:0000256" key="11">
    <source>
        <dbReference type="ARBA" id="ARBA00023098"/>
    </source>
</evidence>
<proteinExistence type="inferred from homology"/>
<dbReference type="FunFam" id="3.40.50.11660:FF:000001">
    <property type="entry name" value="alpha-(1,3)-fucosyltransferase 9"/>
    <property type="match status" value="1"/>
</dbReference>
<evidence type="ECO:0000256" key="9">
    <source>
        <dbReference type="ARBA" id="ARBA00022989"/>
    </source>
</evidence>
<dbReference type="SUPFAM" id="SSF53756">
    <property type="entry name" value="UDP-Glycosyltransferase/glycogen phosphorylase"/>
    <property type="match status" value="1"/>
</dbReference>
<reference evidence="27" key="2">
    <citation type="submission" date="2025-08" db="UniProtKB">
        <authorList>
            <consortium name="Ensembl"/>
        </authorList>
    </citation>
    <scope>IDENTIFICATION</scope>
</reference>
<comment type="catalytic activity">
    <reaction evidence="23">
        <text>an alpha-L-Fuc-(1-&gt;2)-beta-D-Gal-(1-&gt;4)-beta-D-GlcNAc derivative + GDP-beta-L-fucose = an alpha-L-Fuc-(1-&gt;2)-beta-D-Gal-(1-&gt;4)-[alpha-L-Fuc-(1-&gt;3)]-beta-D-GlcNAc derivative + GDP + H(+)</text>
        <dbReference type="Rhea" id="RHEA:77191"/>
        <dbReference type="ChEBI" id="CHEBI:15378"/>
        <dbReference type="ChEBI" id="CHEBI:57273"/>
        <dbReference type="ChEBI" id="CHEBI:58189"/>
        <dbReference type="ChEBI" id="CHEBI:133510"/>
        <dbReference type="ChEBI" id="CHEBI:195560"/>
    </reaction>
    <physiologicalReaction direction="left-to-right" evidence="23">
        <dbReference type="Rhea" id="RHEA:77192"/>
    </physiologicalReaction>
</comment>
<dbReference type="GO" id="GO:0017083">
    <property type="term" value="F:4-galactosyl-N-acetylglucosaminide 3-alpha-L-fucosyltransferase activity"/>
    <property type="evidence" value="ECO:0007669"/>
    <property type="project" value="UniProtKB-EC"/>
</dbReference>
<keyword evidence="12" id="KW-0472">Membrane</keyword>
<comment type="catalytic activity">
    <reaction evidence="17">
        <text>an alpha-Neu5Ac-(2-&gt;3)-beta-D-Gal-(1-&gt;4)-beta-D-GlcNAc-(1-&gt;3)-beta-D-Gal-(1-&gt;4)-beta-D-GlcNAc derivative + GDP-beta-L-fucose = an alpha-Neu5Ac-(2-&gt;3)-beta-D-Gal-(1-&gt;4)-beta-D-GlcNAc-(1-&gt;3)-beta-D-Gal-(1-&gt;4)-[alpha-L-Fuc-(1-&gt;3)]-beta-D-GlcNAc derivative + GDP + H(+)</text>
        <dbReference type="Rhea" id="RHEA:68044"/>
        <dbReference type="ChEBI" id="CHEBI:15378"/>
        <dbReference type="ChEBI" id="CHEBI:57273"/>
        <dbReference type="ChEBI" id="CHEBI:58189"/>
        <dbReference type="ChEBI" id="CHEBI:145343"/>
        <dbReference type="ChEBI" id="CHEBI:176900"/>
    </reaction>
    <physiologicalReaction direction="left-to-right" evidence="17">
        <dbReference type="Rhea" id="RHEA:68045"/>
    </physiologicalReaction>
</comment>
<evidence type="ECO:0000256" key="22">
    <source>
        <dbReference type="ARBA" id="ARBA00043828"/>
    </source>
</evidence>
<comment type="catalytic activity">
    <reaction evidence="19">
        <text>an N-acetyl-alpha-neuraminyl-(2-&gt;3)-beta-D-galactosyl-(1-&gt;4)-N-acetyl-beta-D-glucosaminyl derivative + GDP-beta-L-fucose = an alpha-Neu5Ac-(2-&gt;3)-beta-D-Gal-(1-&gt;4)-[alpha-L-Fuc-(1-&gt;3)]-beta-D-GlcNAc derivative + GDP + H(+)</text>
        <dbReference type="Rhea" id="RHEA:56076"/>
        <dbReference type="ChEBI" id="CHEBI:15378"/>
        <dbReference type="ChEBI" id="CHEBI:57273"/>
        <dbReference type="ChEBI" id="CHEBI:58189"/>
        <dbReference type="ChEBI" id="CHEBI:136545"/>
        <dbReference type="ChEBI" id="CHEBI:139509"/>
    </reaction>
    <physiologicalReaction direction="left-to-right" evidence="19">
        <dbReference type="Rhea" id="RHEA:56077"/>
    </physiologicalReaction>
</comment>
<comment type="catalytic activity">
    <reaction evidence="15">
        <text>a beta-D-galactosyl-(1-&gt;4)-N-acetyl-beta-D-glucosaminyl derivative + GDP-beta-L-fucose = a beta-D-galactosyl-(1-&gt;4)-[alpha-L-fucosyl-(1-&gt;3)]-N-acetyl-beta-D-glucosaminyl derivative + GDP + H(+)</text>
        <dbReference type="Rhea" id="RHEA:14257"/>
        <dbReference type="ChEBI" id="CHEBI:15378"/>
        <dbReference type="ChEBI" id="CHEBI:57273"/>
        <dbReference type="ChEBI" id="CHEBI:58189"/>
        <dbReference type="ChEBI" id="CHEBI:133507"/>
        <dbReference type="ChEBI" id="CHEBI:137941"/>
        <dbReference type="EC" id="2.4.1.152"/>
    </reaction>
    <physiologicalReaction direction="left-to-right" evidence="15">
        <dbReference type="Rhea" id="RHEA:14258"/>
    </physiologicalReaction>
</comment>
<dbReference type="PANTHER" id="PTHR11929:SF10">
    <property type="entry name" value="4-GALACTOSYL-N-ACETYLGLUCOSAMINIDE 3-ALPHA-L-FUCOSYLTRANSFERASE 9"/>
    <property type="match status" value="1"/>
</dbReference>
<comment type="catalytic activity">
    <reaction evidence="16">
        <text>alpha-D-galactosyl-(1-&gt;3)-beta-D-galactosyl-(1-&gt;4)-N-acetyl-beta-D-glucosaminyl-(1-&gt;3)-beta-D-galactosyl-(1-&gt;4)-beta-D-glucosyl-(1&lt;-&gt;1')-ceramide + GDP-beta-L-fucose = a neolactoside IV(3)-alpha-Gal,III(3)-alpha-Fuc-nLc4Cer + GDP + H(+)</text>
        <dbReference type="Rhea" id="RHEA:48380"/>
        <dbReference type="ChEBI" id="CHEBI:15378"/>
        <dbReference type="ChEBI" id="CHEBI:57273"/>
        <dbReference type="ChEBI" id="CHEBI:58189"/>
        <dbReference type="ChEBI" id="CHEBI:90380"/>
        <dbReference type="ChEBI" id="CHEBI:90381"/>
    </reaction>
    <physiologicalReaction direction="left-to-right" evidence="16">
        <dbReference type="Rhea" id="RHEA:48381"/>
    </physiologicalReaction>
</comment>
<comment type="pathway">
    <text evidence="2">Glycolipid biosynthesis.</text>
</comment>
<dbReference type="InterPro" id="IPR031481">
    <property type="entry name" value="Glyco_tran_10_N"/>
</dbReference>
<protein>
    <recommendedName>
        <fullName evidence="24">Fucosyltransferase</fullName>
        <ecNumber evidence="24">2.4.1.-</ecNumber>
    </recommendedName>
</protein>
<evidence type="ECO:0000256" key="8">
    <source>
        <dbReference type="ARBA" id="ARBA00022968"/>
    </source>
</evidence>
<comment type="subcellular location">
    <subcellularLocation>
        <location evidence="24">Golgi apparatus</location>
        <location evidence="24">Golgi stack membrane</location>
        <topology evidence="24">Single-pass type II membrane protein</topology>
    </subcellularLocation>
    <subcellularLocation>
        <location evidence="21">Golgi apparatus</location>
        <location evidence="21">trans-Golgi network membrane</location>
        <topology evidence="21">Single-pass type II membrane protein</topology>
    </subcellularLocation>
</comment>
<evidence type="ECO:0000256" key="7">
    <source>
        <dbReference type="ARBA" id="ARBA00022692"/>
    </source>
</evidence>
<evidence type="ECO:0000256" key="1">
    <source>
        <dbReference type="ARBA" id="ARBA00004922"/>
    </source>
</evidence>
<accession>A0A3B4E1J9</accession>
<evidence type="ECO:0000259" key="26">
    <source>
        <dbReference type="Pfam" id="PF17039"/>
    </source>
</evidence>
<keyword evidence="11" id="KW-0443">Lipid metabolism</keyword>
<dbReference type="InterPro" id="IPR038577">
    <property type="entry name" value="GT10-like_C_sf"/>
</dbReference>
<comment type="pathway">
    <text evidence="1">Protein modification; protein glycosylation.</text>
</comment>
<dbReference type="GO" id="GO:0006629">
    <property type="term" value="P:lipid metabolic process"/>
    <property type="evidence" value="ECO:0007669"/>
    <property type="project" value="UniProtKB-KW"/>
</dbReference>
<keyword evidence="10 24" id="KW-0333">Golgi apparatus</keyword>
<dbReference type="PANTHER" id="PTHR11929">
    <property type="entry name" value="ALPHA- 1,3 -FUCOSYLTRANSFERASE"/>
    <property type="match status" value="1"/>
</dbReference>
<evidence type="ECO:0000256" key="14">
    <source>
        <dbReference type="ARBA" id="ARBA00023180"/>
    </source>
</evidence>
<evidence type="ECO:0000256" key="24">
    <source>
        <dbReference type="RuleBase" id="RU003832"/>
    </source>
</evidence>
<dbReference type="InterPro" id="IPR055270">
    <property type="entry name" value="Glyco_tran_10_C"/>
</dbReference>
<keyword evidence="5 24" id="KW-0328">Glycosyltransferase</keyword>
<keyword evidence="9" id="KW-1133">Transmembrane helix</keyword>
<dbReference type="EC" id="2.4.1.-" evidence="24"/>
<dbReference type="GeneTree" id="ENSGT00940000155095"/>
<evidence type="ECO:0000256" key="12">
    <source>
        <dbReference type="ARBA" id="ARBA00023136"/>
    </source>
</evidence>
<comment type="catalytic activity">
    <reaction evidence="22">
        <text>beta-D-Gal-(1-&gt;4)-beta-D-GlcNAc-(1-&gt;3)-beta-D-Gal-(1-&gt;4)-D-Glc + GDP-beta-L-fucose = beta-D-Gal-(1-&gt;4)-[alpha-L-Fuc-(1-&gt;3)]-beta-D-GlcNAc-(1-&gt;3)-beta-D-Gal-(1-&gt;4)-D-Glc + GDP + H(+)</text>
        <dbReference type="Rhea" id="RHEA:77187"/>
        <dbReference type="ChEBI" id="CHEBI:15378"/>
        <dbReference type="ChEBI" id="CHEBI:57273"/>
        <dbReference type="ChEBI" id="CHEBI:58189"/>
        <dbReference type="ChEBI" id="CHEBI:60239"/>
        <dbReference type="ChEBI" id="CHEBI:61352"/>
    </reaction>
    <physiologicalReaction direction="left-to-right" evidence="22">
        <dbReference type="Rhea" id="RHEA:77188"/>
    </physiologicalReaction>
</comment>
<keyword evidence="28" id="KW-1185">Reference proteome</keyword>
<feature type="domain" description="Fucosyltransferase N-terminal" evidence="26">
    <location>
        <begin position="54"/>
        <end position="158"/>
    </location>
</feature>
<keyword evidence="6 24" id="KW-0808">Transferase</keyword>
<evidence type="ECO:0000256" key="18">
    <source>
        <dbReference type="ARBA" id="ARBA00036295"/>
    </source>
</evidence>
<reference evidence="27" key="3">
    <citation type="submission" date="2025-09" db="UniProtKB">
        <authorList>
            <consortium name="Ensembl"/>
        </authorList>
    </citation>
    <scope>IDENTIFICATION</scope>
</reference>
<evidence type="ECO:0000256" key="5">
    <source>
        <dbReference type="ARBA" id="ARBA00022676"/>
    </source>
</evidence>
<comment type="catalytic activity">
    <reaction evidence="20">
        <text>a neolactoside nLc4Cer + GDP-beta-L-fucose = a neolactoside III(3)-alpha-Fuc-nLc4Cer + GDP + H(+)</text>
        <dbReference type="Rhea" id="RHEA:48376"/>
        <dbReference type="ChEBI" id="CHEBI:15378"/>
        <dbReference type="ChEBI" id="CHEBI:57273"/>
        <dbReference type="ChEBI" id="CHEBI:58189"/>
        <dbReference type="ChEBI" id="CHEBI:90376"/>
        <dbReference type="ChEBI" id="CHEBI:90379"/>
    </reaction>
    <physiologicalReaction direction="left-to-right" evidence="20">
        <dbReference type="Rhea" id="RHEA:48377"/>
    </physiologicalReaction>
</comment>
<dbReference type="Ensembl" id="ENSPNAT00000016078.2">
    <property type="protein sequence ID" value="ENSPNAP00000029206.2"/>
    <property type="gene ID" value="ENSPNAG00000015147.2"/>
</dbReference>
<evidence type="ECO:0000256" key="10">
    <source>
        <dbReference type="ARBA" id="ARBA00023034"/>
    </source>
</evidence>
<evidence type="ECO:0000256" key="21">
    <source>
        <dbReference type="ARBA" id="ARBA00037848"/>
    </source>
</evidence>
<organism evidence="27 28">
    <name type="scientific">Pygocentrus nattereri</name>
    <name type="common">Red-bellied piranha</name>
    <dbReference type="NCBI Taxonomy" id="42514"/>
    <lineage>
        <taxon>Eukaryota</taxon>
        <taxon>Metazoa</taxon>
        <taxon>Chordata</taxon>
        <taxon>Craniata</taxon>
        <taxon>Vertebrata</taxon>
        <taxon>Euteleostomi</taxon>
        <taxon>Actinopterygii</taxon>
        <taxon>Neopterygii</taxon>
        <taxon>Teleostei</taxon>
        <taxon>Ostariophysi</taxon>
        <taxon>Characiformes</taxon>
        <taxon>Characoidei</taxon>
        <taxon>Pygocentrus</taxon>
    </lineage>
</organism>
<dbReference type="STRING" id="42514.ENSPNAP00000029206"/>